<dbReference type="Proteomes" id="UP000824469">
    <property type="component" value="Unassembled WGS sequence"/>
</dbReference>
<feature type="non-terminal residue" evidence="2">
    <location>
        <position position="152"/>
    </location>
</feature>
<reference evidence="2 3" key="1">
    <citation type="journal article" date="2021" name="Nat. Plants">
        <title>The Taxus genome provides insights into paclitaxel biosynthesis.</title>
        <authorList>
            <person name="Xiong X."/>
            <person name="Gou J."/>
            <person name="Liao Q."/>
            <person name="Li Y."/>
            <person name="Zhou Q."/>
            <person name="Bi G."/>
            <person name="Li C."/>
            <person name="Du R."/>
            <person name="Wang X."/>
            <person name="Sun T."/>
            <person name="Guo L."/>
            <person name="Liang H."/>
            <person name="Lu P."/>
            <person name="Wu Y."/>
            <person name="Zhang Z."/>
            <person name="Ro D.K."/>
            <person name="Shang Y."/>
            <person name="Huang S."/>
            <person name="Yan J."/>
        </authorList>
    </citation>
    <scope>NUCLEOTIDE SEQUENCE [LARGE SCALE GENOMIC DNA]</scope>
    <source>
        <strain evidence="2">Ta-2019</strain>
    </source>
</reference>
<proteinExistence type="predicted"/>
<feature type="compositionally biased region" description="Polar residues" evidence="1">
    <location>
        <begin position="98"/>
        <end position="112"/>
    </location>
</feature>
<organism evidence="2 3">
    <name type="scientific">Taxus chinensis</name>
    <name type="common">Chinese yew</name>
    <name type="synonym">Taxus wallichiana var. chinensis</name>
    <dbReference type="NCBI Taxonomy" id="29808"/>
    <lineage>
        <taxon>Eukaryota</taxon>
        <taxon>Viridiplantae</taxon>
        <taxon>Streptophyta</taxon>
        <taxon>Embryophyta</taxon>
        <taxon>Tracheophyta</taxon>
        <taxon>Spermatophyta</taxon>
        <taxon>Pinopsida</taxon>
        <taxon>Pinidae</taxon>
        <taxon>Conifers II</taxon>
        <taxon>Cupressales</taxon>
        <taxon>Taxaceae</taxon>
        <taxon>Taxus</taxon>
    </lineage>
</organism>
<sequence>MSTGSPKAIGKSGPKIRVGRRNLNWPKRENWLTAERVTFGTSGTKRRDPAGSAEMRNFVPEQLGQKGANRPNWVNLPQTVRSKWDIWAASTRTDRTGRNGNKQSETTGTFGTNGREPSGLPEISTRITVLNGTKGRAGREKPKWPKAGKKSQ</sequence>
<accession>A0AA38GUH1</accession>
<keyword evidence="3" id="KW-1185">Reference proteome</keyword>
<dbReference type="EMBL" id="JAHRHJ020000001">
    <property type="protein sequence ID" value="KAH9328646.1"/>
    <property type="molecule type" value="Genomic_DNA"/>
</dbReference>
<feature type="region of interest" description="Disordered" evidence="1">
    <location>
        <begin position="91"/>
        <end position="152"/>
    </location>
</feature>
<name>A0AA38GUH1_TAXCH</name>
<protein>
    <submittedName>
        <fullName evidence="2">Uncharacterized protein</fullName>
    </submittedName>
</protein>
<dbReference type="AlphaFoldDB" id="A0AA38GUH1"/>
<comment type="caution">
    <text evidence="2">The sequence shown here is derived from an EMBL/GenBank/DDBJ whole genome shotgun (WGS) entry which is preliminary data.</text>
</comment>
<evidence type="ECO:0000256" key="1">
    <source>
        <dbReference type="SAM" id="MobiDB-lite"/>
    </source>
</evidence>
<evidence type="ECO:0000313" key="2">
    <source>
        <dbReference type="EMBL" id="KAH9328646.1"/>
    </source>
</evidence>
<evidence type="ECO:0000313" key="3">
    <source>
        <dbReference type="Proteomes" id="UP000824469"/>
    </source>
</evidence>
<gene>
    <name evidence="2" type="ORF">KI387_000754</name>
</gene>